<organism evidence="4 5">
    <name type="scientific">Hymenochirus boettgeri</name>
    <name type="common">Congo dwarf clawed frog</name>
    <dbReference type="NCBI Taxonomy" id="247094"/>
    <lineage>
        <taxon>Eukaryota</taxon>
        <taxon>Metazoa</taxon>
        <taxon>Chordata</taxon>
        <taxon>Craniata</taxon>
        <taxon>Vertebrata</taxon>
        <taxon>Euteleostomi</taxon>
        <taxon>Amphibia</taxon>
        <taxon>Batrachia</taxon>
        <taxon>Anura</taxon>
        <taxon>Pipoidea</taxon>
        <taxon>Pipidae</taxon>
        <taxon>Pipinae</taxon>
        <taxon>Hymenochirus</taxon>
    </lineage>
</organism>
<dbReference type="AlphaFoldDB" id="A0A8T2JH97"/>
<sequence length="268" mass="31154">MVRLTVDLIVKSNNVLRNRKDESLTQLLKRITHLNFSNKNIEDIVRGNYLTVVEGLEGLEELRELHIENQRLPPGEKLLFDPRTLHFLGNSLSVLNISNNKIDELKDLAVLENLTQFVAVDNKLEEIKDLEYVLNKWTKLWRMDLSGNPVCQKPKYRDKVIIISKTLEILDGKEIKEVARQFLVNWKASKSGKKKKFEENITGYTALPQLYEFDHAPALRPVYNQNFKYLPKEKPKYILTAHIQNSNKQGHLRGSEGKKNININENIR</sequence>
<keyword evidence="1" id="KW-0433">Leucine-rich repeat</keyword>
<dbReference type="Pfam" id="PF14580">
    <property type="entry name" value="LRR_9"/>
    <property type="match status" value="1"/>
</dbReference>
<dbReference type="EMBL" id="JAACNH010000005">
    <property type="protein sequence ID" value="KAG8441971.1"/>
    <property type="molecule type" value="Genomic_DNA"/>
</dbReference>
<keyword evidence="5" id="KW-1185">Reference proteome</keyword>
<keyword evidence="2" id="KW-0677">Repeat</keyword>
<name>A0A8T2JH97_9PIPI</name>
<accession>A0A8T2JH97</accession>
<dbReference type="SUPFAM" id="SSF52058">
    <property type="entry name" value="L domain-like"/>
    <property type="match status" value="1"/>
</dbReference>
<dbReference type="InterPro" id="IPR050836">
    <property type="entry name" value="SDS22/Internalin_LRR"/>
</dbReference>
<evidence type="ECO:0000256" key="2">
    <source>
        <dbReference type="ARBA" id="ARBA00022737"/>
    </source>
</evidence>
<dbReference type="InterPro" id="IPR032675">
    <property type="entry name" value="LRR_dom_sf"/>
</dbReference>
<gene>
    <name evidence="4" type="ORF">GDO86_010955</name>
</gene>
<reference evidence="4" key="1">
    <citation type="thesis" date="2020" institute="ProQuest LLC" country="789 East Eisenhower Parkway, Ann Arbor, MI, USA">
        <title>Comparative Genomics and Chromosome Evolution.</title>
        <authorList>
            <person name="Mudd A.B."/>
        </authorList>
    </citation>
    <scope>NUCLEOTIDE SEQUENCE</scope>
    <source>
        <strain evidence="4">Female2</strain>
        <tissue evidence="4">Blood</tissue>
    </source>
</reference>
<dbReference type="InterPro" id="IPR001611">
    <property type="entry name" value="Leu-rich_rpt"/>
</dbReference>
<evidence type="ECO:0000313" key="5">
    <source>
        <dbReference type="Proteomes" id="UP000812440"/>
    </source>
</evidence>
<dbReference type="Gene3D" id="3.80.10.10">
    <property type="entry name" value="Ribonuclease Inhibitor"/>
    <property type="match status" value="1"/>
</dbReference>
<evidence type="ECO:0000313" key="4">
    <source>
        <dbReference type="EMBL" id="KAG8441971.1"/>
    </source>
</evidence>
<dbReference type="PROSITE" id="PS51450">
    <property type="entry name" value="LRR"/>
    <property type="match status" value="1"/>
</dbReference>
<proteinExistence type="predicted"/>
<comment type="caution">
    <text evidence="4">The sequence shown here is derived from an EMBL/GenBank/DDBJ whole genome shotgun (WGS) entry which is preliminary data.</text>
</comment>
<dbReference type="Proteomes" id="UP000812440">
    <property type="component" value="Chromosome 6"/>
</dbReference>
<evidence type="ECO:0000256" key="1">
    <source>
        <dbReference type="ARBA" id="ARBA00022614"/>
    </source>
</evidence>
<dbReference type="OrthoDB" id="10262005at2759"/>
<protein>
    <recommendedName>
        <fullName evidence="6">Protein phosphatase 1 regulatory subunit 42</fullName>
    </recommendedName>
</protein>
<dbReference type="FunFam" id="3.80.10.10:FF:000293">
    <property type="entry name" value="Protein phosphatase 1 regulatory subunit 42"/>
    <property type="match status" value="1"/>
</dbReference>
<feature type="region of interest" description="Disordered" evidence="3">
    <location>
        <begin position="248"/>
        <end position="268"/>
    </location>
</feature>
<evidence type="ECO:0000256" key="3">
    <source>
        <dbReference type="SAM" id="MobiDB-lite"/>
    </source>
</evidence>
<evidence type="ECO:0008006" key="6">
    <source>
        <dbReference type="Google" id="ProtNLM"/>
    </source>
</evidence>
<dbReference type="PANTHER" id="PTHR46652:SF3">
    <property type="entry name" value="LEUCINE-RICH REPEAT-CONTAINING PROTEIN 9"/>
    <property type="match status" value="1"/>
</dbReference>
<dbReference type="PANTHER" id="PTHR46652">
    <property type="entry name" value="LEUCINE-RICH REPEAT AND IQ DOMAIN-CONTAINING PROTEIN 1-RELATED"/>
    <property type="match status" value="1"/>
</dbReference>